<dbReference type="InterPro" id="IPR001515">
    <property type="entry name" value="Ribosomal_eL32"/>
</dbReference>
<dbReference type="InterPro" id="IPR011043">
    <property type="entry name" value="Gal_Oxase/kelch_b-propeller"/>
</dbReference>
<dbReference type="Gene3D" id="3.40.50.720">
    <property type="entry name" value="NAD(P)-binding Rossmann-like Domain"/>
    <property type="match status" value="1"/>
</dbReference>
<dbReference type="GO" id="GO:0022625">
    <property type="term" value="C:cytosolic large ribosomal subunit"/>
    <property type="evidence" value="ECO:0007669"/>
    <property type="project" value="TreeGrafter"/>
</dbReference>
<dbReference type="Proteomes" id="UP000323000">
    <property type="component" value="Chromosome 13"/>
</dbReference>
<evidence type="ECO:0000256" key="1">
    <source>
        <dbReference type="ARBA" id="ARBA00008431"/>
    </source>
</evidence>
<dbReference type="SMART" id="SM01393">
    <property type="entry name" value="Ribosomal_L32e"/>
    <property type="match status" value="1"/>
</dbReference>
<comment type="similarity">
    <text evidence="1">Belongs to the eukaryotic ribosomal protein eL32 family.</text>
</comment>
<dbReference type="CDD" id="cd00513">
    <property type="entry name" value="Ribosomal_L32_L32e"/>
    <property type="match status" value="1"/>
</dbReference>
<dbReference type="Pfam" id="PF02826">
    <property type="entry name" value="2-Hacid_dh_C"/>
    <property type="match status" value="1"/>
</dbReference>
<dbReference type="GO" id="GO:0003735">
    <property type="term" value="F:structural constituent of ribosome"/>
    <property type="evidence" value="ECO:0007669"/>
    <property type="project" value="InterPro"/>
</dbReference>
<dbReference type="Gene3D" id="2.120.10.80">
    <property type="entry name" value="Kelch-type beta propeller"/>
    <property type="match status" value="1"/>
</dbReference>
<dbReference type="AlphaFoldDB" id="A0A5C7GSQ8"/>
<organism evidence="6 7">
    <name type="scientific">Acer yangbiense</name>
    <dbReference type="NCBI Taxonomy" id="1000413"/>
    <lineage>
        <taxon>Eukaryota</taxon>
        <taxon>Viridiplantae</taxon>
        <taxon>Streptophyta</taxon>
        <taxon>Embryophyta</taxon>
        <taxon>Tracheophyta</taxon>
        <taxon>Spermatophyta</taxon>
        <taxon>Magnoliopsida</taxon>
        <taxon>eudicotyledons</taxon>
        <taxon>Gunneridae</taxon>
        <taxon>Pentapetalae</taxon>
        <taxon>rosids</taxon>
        <taxon>malvids</taxon>
        <taxon>Sapindales</taxon>
        <taxon>Sapindaceae</taxon>
        <taxon>Hippocastanoideae</taxon>
        <taxon>Acereae</taxon>
        <taxon>Acer</taxon>
    </lineage>
</organism>
<dbReference type="InterPro" id="IPR036351">
    <property type="entry name" value="Ribosomal_eL32_sf"/>
</dbReference>
<reference evidence="7" key="1">
    <citation type="journal article" date="2019" name="Gigascience">
        <title>De novo genome assembly of the endangered Acer yangbiense, a plant species with extremely small populations endemic to Yunnan Province, China.</title>
        <authorList>
            <person name="Yang J."/>
            <person name="Wariss H.M."/>
            <person name="Tao L."/>
            <person name="Zhang R."/>
            <person name="Yun Q."/>
            <person name="Hollingsworth P."/>
            <person name="Dao Z."/>
            <person name="Luo G."/>
            <person name="Guo H."/>
            <person name="Ma Y."/>
            <person name="Sun W."/>
        </authorList>
    </citation>
    <scope>NUCLEOTIDE SEQUENCE [LARGE SCALE GENOMIC DNA]</scope>
    <source>
        <strain evidence="7">cv. Malutang</strain>
    </source>
</reference>
<dbReference type="InterPro" id="IPR005174">
    <property type="entry name" value="KIB1-4_b-propeller"/>
</dbReference>
<gene>
    <name evidence="6" type="ORF">EZV62_027098</name>
</gene>
<evidence type="ECO:0000313" key="6">
    <source>
        <dbReference type="EMBL" id="TXG47804.1"/>
    </source>
</evidence>
<dbReference type="GO" id="GO:0051287">
    <property type="term" value="F:NAD binding"/>
    <property type="evidence" value="ECO:0007669"/>
    <property type="project" value="InterPro"/>
</dbReference>
<dbReference type="InterPro" id="IPR006140">
    <property type="entry name" value="D-isomer_DH_NAD-bd"/>
</dbReference>
<accession>A0A5C7GSQ8</accession>
<evidence type="ECO:0000313" key="7">
    <source>
        <dbReference type="Proteomes" id="UP000323000"/>
    </source>
</evidence>
<feature type="domain" description="KIB1-4 beta-propeller" evidence="5">
    <location>
        <begin position="83"/>
        <end position="291"/>
    </location>
</feature>
<dbReference type="GO" id="GO:0006412">
    <property type="term" value="P:translation"/>
    <property type="evidence" value="ECO:0007669"/>
    <property type="project" value="InterPro"/>
</dbReference>
<dbReference type="PANTHER" id="PTHR23413">
    <property type="entry name" value="60S RIBOSOMAL PROTEIN L32 AND DNA-DIRECTED RNA POLYMERASE II, SUBUNIT N"/>
    <property type="match status" value="1"/>
</dbReference>
<dbReference type="EMBL" id="VAHF01000013">
    <property type="protein sequence ID" value="TXG47804.1"/>
    <property type="molecule type" value="Genomic_DNA"/>
</dbReference>
<dbReference type="OrthoDB" id="642536at2759"/>
<sequence>MAAPLLTKKIVKKRTKHFKRPQSDRKISVKTNWRRPKGIDSRVRRKFKGCTLMPNIGYGTDKKTRHYLPNGFKKFVVHNAKELELLMMHNRYKSLIHKCALSTSPSSSSDYTVMVIYEQDLRYLAYCRAGDKTWTTVYSGQTMFHDVVYYKEKFYAINSFNDIHVCDVRSDINLTVTQQVGNIPGELSKLKPERLYMVESEGALLVVMGRKNYSDHSSWVFSVDLSTNTWTEIKDLGKRSLFLSQNSSVSIEISFDDNYCKSNCIYFVQDCAESGFYGRKVEGGKELKVYNMQDGKVNIIFHLCDLATNCQILIVACALTQETHHIVNHKAIDALGPNGILINIGQGAYVNEPELVSALLAGRLAGTGLDVYENELEVPEQLLGLDNVVLLPHVGSNIEETSKAIADLVIRNFEAYFGNKPLLTPVL</sequence>
<evidence type="ECO:0000256" key="2">
    <source>
        <dbReference type="ARBA" id="ARBA00022980"/>
    </source>
</evidence>
<dbReference type="SUPFAM" id="SSF50965">
    <property type="entry name" value="Galactose oxidase, central domain"/>
    <property type="match status" value="1"/>
</dbReference>
<evidence type="ECO:0000256" key="3">
    <source>
        <dbReference type="ARBA" id="ARBA00023274"/>
    </source>
</evidence>
<comment type="caution">
    <text evidence="6">The sequence shown here is derived from an EMBL/GenBank/DDBJ whole genome shotgun (WGS) entry which is preliminary data.</text>
</comment>
<proteinExistence type="inferred from homology"/>
<protein>
    <recommendedName>
        <fullName evidence="8">DUF295 domain-containing protein</fullName>
    </recommendedName>
</protein>
<keyword evidence="3" id="KW-0687">Ribonucleoprotein</keyword>
<evidence type="ECO:0000259" key="4">
    <source>
        <dbReference type="Pfam" id="PF02826"/>
    </source>
</evidence>
<feature type="domain" description="D-isomer specific 2-hydroxyacid dehydrogenase NAD-binding" evidence="4">
    <location>
        <begin position="302"/>
        <end position="395"/>
    </location>
</feature>
<evidence type="ECO:0000259" key="5">
    <source>
        <dbReference type="Pfam" id="PF03478"/>
    </source>
</evidence>
<dbReference type="PANTHER" id="PTHR23413:SF21">
    <property type="entry name" value="LARGE RIBOSOMAL SUBUNIT PROTEIN EL32Y-RELATED"/>
    <property type="match status" value="1"/>
</dbReference>
<name>A0A5C7GSQ8_9ROSI</name>
<dbReference type="InterPro" id="IPR015915">
    <property type="entry name" value="Kelch-typ_b-propeller"/>
</dbReference>
<evidence type="ECO:0008006" key="8">
    <source>
        <dbReference type="Google" id="ProtNLM"/>
    </source>
</evidence>
<dbReference type="InterPro" id="IPR036291">
    <property type="entry name" value="NAD(P)-bd_dom_sf"/>
</dbReference>
<dbReference type="Pfam" id="PF03478">
    <property type="entry name" value="Beta-prop_KIB1-4"/>
    <property type="match status" value="1"/>
</dbReference>
<dbReference type="SUPFAM" id="SSF51735">
    <property type="entry name" value="NAD(P)-binding Rossmann-fold domains"/>
    <property type="match status" value="1"/>
</dbReference>
<keyword evidence="7" id="KW-1185">Reference proteome</keyword>
<keyword evidence="2" id="KW-0689">Ribosomal protein</keyword>
<dbReference type="SUPFAM" id="SSF52042">
    <property type="entry name" value="Ribosomal protein L32e"/>
    <property type="match status" value="1"/>
</dbReference>